<evidence type="ECO:0000313" key="2">
    <source>
        <dbReference type="Proteomes" id="UP000242497"/>
    </source>
</evidence>
<dbReference type="AlphaFoldDB" id="A0A1M6PHQ4"/>
<name>A0A1M6PHQ4_9FIRM</name>
<dbReference type="Proteomes" id="UP000242497">
    <property type="component" value="Unassembled WGS sequence"/>
</dbReference>
<sequence>MNRYVIIRSDTKSISSPMNKKEAISKVKEYDKQGISSYIVSKNEGNRRTKYHFVILSDE</sequence>
<dbReference type="EMBL" id="FRAE01000031">
    <property type="protein sequence ID" value="SHK07444.1"/>
    <property type="molecule type" value="Genomic_DNA"/>
</dbReference>
<evidence type="ECO:0000313" key="1">
    <source>
        <dbReference type="EMBL" id="SHK07444.1"/>
    </source>
</evidence>
<organism evidence="1 2">
    <name type="scientific">Tepidibacter formicigenes DSM 15518</name>
    <dbReference type="NCBI Taxonomy" id="1123349"/>
    <lineage>
        <taxon>Bacteria</taxon>
        <taxon>Bacillati</taxon>
        <taxon>Bacillota</taxon>
        <taxon>Clostridia</taxon>
        <taxon>Peptostreptococcales</taxon>
        <taxon>Peptostreptococcaceae</taxon>
        <taxon>Tepidibacter</taxon>
    </lineage>
</organism>
<keyword evidence="2" id="KW-1185">Reference proteome</keyword>
<dbReference type="RefSeq" id="WP_072888856.1">
    <property type="nucleotide sequence ID" value="NZ_FRAE01000031.1"/>
</dbReference>
<reference evidence="2" key="1">
    <citation type="submission" date="2016-11" db="EMBL/GenBank/DDBJ databases">
        <authorList>
            <person name="Varghese N."/>
            <person name="Submissions S."/>
        </authorList>
    </citation>
    <scope>NUCLEOTIDE SEQUENCE [LARGE SCALE GENOMIC DNA]</scope>
    <source>
        <strain evidence="2">DSM 15518</strain>
    </source>
</reference>
<proteinExistence type="predicted"/>
<protein>
    <submittedName>
        <fullName evidence="1">Uncharacterized protein</fullName>
    </submittedName>
</protein>
<accession>A0A1M6PHQ4</accession>
<gene>
    <name evidence="1" type="ORF">SAMN02744037_01569</name>
</gene>